<dbReference type="AlphaFoldDB" id="A0A8J7HQH1"/>
<comment type="caution">
    <text evidence="2">The sequence shown here is derived from an EMBL/GenBank/DDBJ whole genome shotgun (WGS) entry which is preliminary data.</text>
</comment>
<dbReference type="Proteomes" id="UP000632766">
    <property type="component" value="Unassembled WGS sequence"/>
</dbReference>
<dbReference type="NCBIfam" id="NF033474">
    <property type="entry name" value="DivGenRetAVD"/>
    <property type="match status" value="1"/>
</dbReference>
<dbReference type="EMBL" id="JAECZC010000034">
    <property type="protein sequence ID" value="MBH8564088.1"/>
    <property type="molecule type" value="Genomic_DNA"/>
</dbReference>
<protein>
    <submittedName>
        <fullName evidence="2">Diversity-generating retroelement protein Avd</fullName>
    </submittedName>
</protein>
<evidence type="ECO:0000259" key="1">
    <source>
        <dbReference type="Pfam" id="PF22296"/>
    </source>
</evidence>
<dbReference type="CDD" id="cd16376">
    <property type="entry name" value="Avd_like"/>
    <property type="match status" value="1"/>
</dbReference>
<dbReference type="RefSeq" id="WP_198125940.1">
    <property type="nucleotide sequence ID" value="NZ_JAECZC010000034.1"/>
</dbReference>
<proteinExistence type="predicted"/>
<feature type="domain" description="bAvd-like" evidence="1">
    <location>
        <begin position="6"/>
        <end position="108"/>
    </location>
</feature>
<keyword evidence="3" id="KW-1185">Reference proteome</keyword>
<sequence>MSDLPIIQKTYDLIKWYVPILNRLPRNHRFLLGNRIITELYEVLDILITARYAKHKLTQLESLNSRLDILRYQTRLLLDFNLIKTERYEYAQKLLNDIGNDLGGWIKQQKKQTNG</sequence>
<name>A0A8J7HQH1_9NOST</name>
<evidence type="ECO:0000313" key="3">
    <source>
        <dbReference type="Proteomes" id="UP000632766"/>
    </source>
</evidence>
<evidence type="ECO:0000313" key="2">
    <source>
        <dbReference type="EMBL" id="MBH8564088.1"/>
    </source>
</evidence>
<dbReference type="SUPFAM" id="SSF158446">
    <property type="entry name" value="IVS-encoded protein-like"/>
    <property type="match status" value="1"/>
</dbReference>
<accession>A0A8J7HQH1</accession>
<reference evidence="2 3" key="1">
    <citation type="journal article" date="2021" name="Int. J. Syst. Evol. Microbiol.">
        <title>Amazonocrinis nigriterrae gen. nov., sp. nov., Atlanticothrix silvestris gen. nov., sp. nov. and Dendronalium phyllosphericum gen. nov., sp. nov., nostocacean cyanobacteria from Brazilian environments.</title>
        <authorList>
            <person name="Alvarenga D.O."/>
            <person name="Andreote A.P.D."/>
            <person name="Branco L.H.Z."/>
            <person name="Delbaje E."/>
            <person name="Cruz R.B."/>
            <person name="Varani A.M."/>
            <person name="Fiore M.F."/>
        </authorList>
    </citation>
    <scope>NUCLEOTIDE SEQUENCE [LARGE SCALE GENOMIC DNA]</scope>
    <source>
        <strain evidence="2 3">CENA67</strain>
    </source>
</reference>
<dbReference type="InterPro" id="IPR036583">
    <property type="entry name" value="23S_rRNA_IVS_sf"/>
</dbReference>
<dbReference type="Gene3D" id="1.20.1440.60">
    <property type="entry name" value="23S rRNA-intervening sequence"/>
    <property type="match status" value="1"/>
</dbReference>
<gene>
    <name evidence="2" type="primary">avd</name>
    <name evidence="2" type="ORF">I8748_18175</name>
</gene>
<organism evidence="2 3">
    <name type="scientific">Amazonocrinis nigriterrae CENA67</name>
    <dbReference type="NCBI Taxonomy" id="2794033"/>
    <lineage>
        <taxon>Bacteria</taxon>
        <taxon>Bacillati</taxon>
        <taxon>Cyanobacteriota</taxon>
        <taxon>Cyanophyceae</taxon>
        <taxon>Nostocales</taxon>
        <taxon>Nostocaceae</taxon>
        <taxon>Amazonocrinis</taxon>
        <taxon>Amazonocrinis nigriterrae</taxon>
    </lineage>
</organism>
<dbReference type="InterPro" id="IPR055360">
    <property type="entry name" value="bAvd"/>
</dbReference>
<dbReference type="Pfam" id="PF22296">
    <property type="entry name" value="bAvd"/>
    <property type="match status" value="1"/>
</dbReference>